<name>A0AAD6N4B6_PENCN</name>
<feature type="transmembrane region" description="Helical" evidence="1">
    <location>
        <begin position="53"/>
        <end position="71"/>
    </location>
</feature>
<comment type="caution">
    <text evidence="2">The sequence shown here is derived from an EMBL/GenBank/DDBJ whole genome shotgun (WGS) entry which is preliminary data.</text>
</comment>
<reference evidence="2" key="1">
    <citation type="journal article" date="2023" name="IMA Fungus">
        <title>Comparative genomic study of the Penicillium genus elucidates a diverse pangenome and 15 lateral gene transfer events.</title>
        <authorList>
            <person name="Petersen C."/>
            <person name="Sorensen T."/>
            <person name="Nielsen M.R."/>
            <person name="Sondergaard T.E."/>
            <person name="Sorensen J.L."/>
            <person name="Fitzpatrick D.A."/>
            <person name="Frisvad J.C."/>
            <person name="Nielsen K.L."/>
        </authorList>
    </citation>
    <scope>NUCLEOTIDE SEQUENCE</scope>
    <source>
        <strain evidence="2">IBT 15450</strain>
    </source>
</reference>
<dbReference type="AlphaFoldDB" id="A0AAD6N4B6"/>
<sequence>MATISISWGTVKSLLIFFGPVLLPRLITAYRNLRASIASRPPPRPLPAAPGRALNILFGSIVFFLLLSLPFNPHAPEPNIFSLTRSRINTPTDILFARLARLRPDALLTAADTLLQSKFTSLGARKVYLTYGPDALTSCQYCSFDNLNTFLMYYLPFHVLLPHLVHLMILGVATSAPIAGHESARWRTKFTMAGLALAAIDVYIVATYDAISSASTSVRSGQTPPSGLYNSITLLRPLAFVPSTNEQIDKAVSIAVNALTGAHTKMHATSVTRNAVVRDKALKSRDDLYWQTMVASENPTQAGEGKILNNIWEEEEVARAMSRAMAGQGGIDLAQLGVSANEFVRGVTEGLE</sequence>
<evidence type="ECO:0000256" key="1">
    <source>
        <dbReference type="SAM" id="Phobius"/>
    </source>
</evidence>
<feature type="transmembrane region" description="Helical" evidence="1">
    <location>
        <begin position="190"/>
        <end position="211"/>
    </location>
</feature>
<dbReference type="PANTHER" id="PTHR39470">
    <property type="entry name" value="CHROMOSOME 10, WHOLE GENOME SHOTGUN SEQUENCE"/>
    <property type="match status" value="1"/>
</dbReference>
<feature type="transmembrane region" description="Helical" evidence="1">
    <location>
        <begin position="14"/>
        <end position="33"/>
    </location>
</feature>
<proteinExistence type="predicted"/>
<evidence type="ECO:0008006" key="4">
    <source>
        <dbReference type="Google" id="ProtNLM"/>
    </source>
</evidence>
<keyword evidence="1" id="KW-0812">Transmembrane</keyword>
<protein>
    <recommendedName>
        <fullName evidence="4">Chorismate synthase protein</fullName>
    </recommendedName>
</protein>
<reference evidence="2" key="2">
    <citation type="submission" date="2023-01" db="EMBL/GenBank/DDBJ databases">
        <authorList>
            <person name="Petersen C."/>
        </authorList>
    </citation>
    <scope>NUCLEOTIDE SEQUENCE</scope>
    <source>
        <strain evidence="2">IBT 15450</strain>
    </source>
</reference>
<dbReference type="Proteomes" id="UP001219568">
    <property type="component" value="Unassembled WGS sequence"/>
</dbReference>
<dbReference type="EMBL" id="JAQJZL010000014">
    <property type="protein sequence ID" value="KAJ6030118.1"/>
    <property type="molecule type" value="Genomic_DNA"/>
</dbReference>
<feature type="transmembrane region" description="Helical" evidence="1">
    <location>
        <begin position="153"/>
        <end position="178"/>
    </location>
</feature>
<keyword evidence="1" id="KW-1133">Transmembrane helix</keyword>
<organism evidence="2 3">
    <name type="scientific">Penicillium canescens</name>
    <dbReference type="NCBI Taxonomy" id="5083"/>
    <lineage>
        <taxon>Eukaryota</taxon>
        <taxon>Fungi</taxon>
        <taxon>Dikarya</taxon>
        <taxon>Ascomycota</taxon>
        <taxon>Pezizomycotina</taxon>
        <taxon>Eurotiomycetes</taxon>
        <taxon>Eurotiomycetidae</taxon>
        <taxon>Eurotiales</taxon>
        <taxon>Aspergillaceae</taxon>
        <taxon>Penicillium</taxon>
    </lineage>
</organism>
<dbReference type="PANTHER" id="PTHR39470:SF1">
    <property type="entry name" value="CHORISMATE SYNTHASE PROTEIN"/>
    <property type="match status" value="1"/>
</dbReference>
<keyword evidence="1" id="KW-0472">Membrane</keyword>
<evidence type="ECO:0000313" key="3">
    <source>
        <dbReference type="Proteomes" id="UP001219568"/>
    </source>
</evidence>
<evidence type="ECO:0000313" key="2">
    <source>
        <dbReference type="EMBL" id="KAJ6030118.1"/>
    </source>
</evidence>
<accession>A0AAD6N4B6</accession>
<gene>
    <name evidence="2" type="ORF">N7460_010384</name>
</gene>
<keyword evidence="3" id="KW-1185">Reference proteome</keyword>